<protein>
    <submittedName>
        <fullName evidence="2">DUF1972 domain-containing protein</fullName>
    </submittedName>
</protein>
<dbReference type="EMBL" id="JBIGHZ010000001">
    <property type="protein sequence ID" value="MFG6447016.1"/>
    <property type="molecule type" value="Genomic_DNA"/>
</dbReference>
<dbReference type="RefSeq" id="WP_394458374.1">
    <property type="nucleotide sequence ID" value="NZ_JBIGHZ010000001.1"/>
</dbReference>
<comment type="caution">
    <text evidence="2">The sequence shown here is derived from an EMBL/GenBank/DDBJ whole genome shotgun (WGS) entry which is preliminary data.</text>
</comment>
<dbReference type="Gene3D" id="3.40.50.2000">
    <property type="entry name" value="Glycogen Phosphorylase B"/>
    <property type="match status" value="2"/>
</dbReference>
<proteinExistence type="predicted"/>
<sequence>MQKVLRILGIRGIPAGHGGFETFAEALSLYLTDRGWKVIVYCQEEGSGPIRVDQYQGVERVIVPVSGSGALSTIVFDWISTWHAAGEKDLCLTLGYNTAIFCALLRLKGVRNVINMDGLEWKRSKWGVVAKTWFWLNERFGCWFGNHLVADHPEIEKHLQTRVSGAKITMIPYGSDPVEEAQYPLPESLGLQAQGYLTVIARPEPENSVLEIVEAFSEKPRGCKLVVLGKFSPDNAYHQRVKQAASDEVLFLGAIYDQNIVRALRVNGIAYVHGHQVGGTNPSLVEALGCGNAVLAHANRFNQWVAGSGARYFGTVSELSAHLDELLGSPTVLGQMRASSAERWQQHFTQPAVLGAYERVLERWLR</sequence>
<gene>
    <name evidence="2" type="ORF">ACG0Z6_02030</name>
</gene>
<feature type="domain" description="DUF1972" evidence="1">
    <location>
        <begin position="3"/>
        <end position="176"/>
    </location>
</feature>
<reference evidence="2 3" key="1">
    <citation type="submission" date="2024-08" db="EMBL/GenBank/DDBJ databases">
        <authorList>
            <person name="Lu H."/>
        </authorList>
    </citation>
    <scope>NUCLEOTIDE SEQUENCE [LARGE SCALE GENOMIC DNA]</scope>
    <source>
        <strain evidence="2 3">BYS180W</strain>
    </source>
</reference>
<dbReference type="InterPro" id="IPR015393">
    <property type="entry name" value="DUF1972"/>
</dbReference>
<dbReference type="Proteomes" id="UP001606099">
    <property type="component" value="Unassembled WGS sequence"/>
</dbReference>
<dbReference type="Pfam" id="PF09314">
    <property type="entry name" value="DUF1972"/>
    <property type="match status" value="1"/>
</dbReference>
<keyword evidence="3" id="KW-1185">Reference proteome</keyword>
<evidence type="ECO:0000259" key="1">
    <source>
        <dbReference type="Pfam" id="PF09314"/>
    </source>
</evidence>
<dbReference type="SUPFAM" id="SSF53756">
    <property type="entry name" value="UDP-Glycosyltransferase/glycogen phosphorylase"/>
    <property type="match status" value="1"/>
</dbReference>
<evidence type="ECO:0000313" key="3">
    <source>
        <dbReference type="Proteomes" id="UP001606099"/>
    </source>
</evidence>
<accession>A0ABW7FRR4</accession>
<organism evidence="2 3">
    <name type="scientific">Roseateles rivi</name>
    <dbReference type="NCBI Taxonomy" id="3299028"/>
    <lineage>
        <taxon>Bacteria</taxon>
        <taxon>Pseudomonadati</taxon>
        <taxon>Pseudomonadota</taxon>
        <taxon>Betaproteobacteria</taxon>
        <taxon>Burkholderiales</taxon>
        <taxon>Sphaerotilaceae</taxon>
        <taxon>Roseateles</taxon>
    </lineage>
</organism>
<evidence type="ECO:0000313" key="2">
    <source>
        <dbReference type="EMBL" id="MFG6447016.1"/>
    </source>
</evidence>
<name>A0ABW7FRR4_9BURK</name>